<feature type="active site" description="Proton acceptor" evidence="9">
    <location>
        <position position="130"/>
    </location>
</feature>
<dbReference type="PRINTS" id="PR00109">
    <property type="entry name" value="TYRKINASE"/>
</dbReference>
<dbReference type="PROSITE" id="PS00109">
    <property type="entry name" value="PROTEIN_KINASE_TYR"/>
    <property type="match status" value="1"/>
</dbReference>
<evidence type="ECO:0000256" key="11">
    <source>
        <dbReference type="PIRSR" id="PIRSR000615-3"/>
    </source>
</evidence>
<organism evidence="14 15">
    <name type="scientific">Neolamprologus brichardi</name>
    <name type="common">Fairy cichlid</name>
    <name type="synonym">Lamprologus brichardi</name>
    <dbReference type="NCBI Taxonomy" id="32507"/>
    <lineage>
        <taxon>Eukaryota</taxon>
        <taxon>Metazoa</taxon>
        <taxon>Chordata</taxon>
        <taxon>Craniata</taxon>
        <taxon>Vertebrata</taxon>
        <taxon>Euteleostomi</taxon>
        <taxon>Actinopterygii</taxon>
        <taxon>Neopterygii</taxon>
        <taxon>Teleostei</taxon>
        <taxon>Neoteleostei</taxon>
        <taxon>Acanthomorphata</taxon>
        <taxon>Ovalentaria</taxon>
        <taxon>Cichlomorphae</taxon>
        <taxon>Cichliformes</taxon>
        <taxon>Cichlidae</taxon>
        <taxon>African cichlids</taxon>
        <taxon>Pseudocrenilabrinae</taxon>
        <taxon>Lamprologini</taxon>
        <taxon>Neolamprologus</taxon>
    </lineage>
</organism>
<dbReference type="Proteomes" id="UP000261580">
    <property type="component" value="Unassembled WGS sequence"/>
</dbReference>
<dbReference type="Gene3D" id="3.30.200.20">
    <property type="entry name" value="Phosphorylase Kinase, domain 1"/>
    <property type="match status" value="1"/>
</dbReference>
<reference evidence="14" key="1">
    <citation type="submission" date="2025-08" db="UniProtKB">
        <authorList>
            <consortium name="Ensembl"/>
        </authorList>
    </citation>
    <scope>IDENTIFICATION</scope>
</reference>
<dbReference type="InterPro" id="IPR011009">
    <property type="entry name" value="Kinase-like_dom_sf"/>
</dbReference>
<dbReference type="Ensembl" id="ENSNBRT00000031530.1">
    <property type="protein sequence ID" value="ENSNBRP00000030747.1"/>
    <property type="gene ID" value="ENSNBRG00000023377.1"/>
</dbReference>
<feature type="binding site" evidence="10">
    <location>
        <position position="134"/>
    </location>
    <ligand>
        <name>ATP</name>
        <dbReference type="ChEBI" id="CHEBI:30616"/>
    </ligand>
</feature>
<feature type="binding site" evidence="11">
    <location>
        <position position="148"/>
    </location>
    <ligand>
        <name>Mg(2+)</name>
        <dbReference type="ChEBI" id="CHEBI:18420"/>
    </ligand>
</feature>
<feature type="domain" description="Protein kinase" evidence="13">
    <location>
        <begin position="34"/>
        <end position="266"/>
    </location>
</feature>
<sequence>ETPLSGSTSLVNVSHHEPRVCGSARPWERPREEFRLQRKLGEGHFGEVWEAFWTTEKRKVAIKTLKQGKPQDEFVKEVQALKSLHHPKLIQLLAMSPEGLALTSAHLIYMGSQVAEGMAYLEDRSIVHRDLAARNILVGDDLVCKVADFGLARIIRVTLPSLWSSCVQDSVYTASRNTKIPVRWTAPEAALHQRFSVKSDVWSFGVLLYEMMSRGKMPYEVMDLLTSGFRLPCPSRCPSNIYRIMMDCWAIEPSKRPSFHALHSQLDSIYAKIYFKTVEV</sequence>
<dbReference type="PROSITE" id="PS50011">
    <property type="entry name" value="PROTEIN_KINASE_DOM"/>
    <property type="match status" value="1"/>
</dbReference>
<dbReference type="GO" id="GO:0007169">
    <property type="term" value="P:cell surface receptor protein tyrosine kinase signaling pathway"/>
    <property type="evidence" value="ECO:0007669"/>
    <property type="project" value="TreeGrafter"/>
</dbReference>
<dbReference type="InterPro" id="IPR000719">
    <property type="entry name" value="Prot_kinase_dom"/>
</dbReference>
<dbReference type="AlphaFoldDB" id="A0A3Q4IFG1"/>
<keyword evidence="15" id="KW-1185">Reference proteome</keyword>
<keyword evidence="11" id="KW-0460">Magnesium</keyword>
<reference evidence="14" key="2">
    <citation type="submission" date="2025-09" db="UniProtKB">
        <authorList>
            <consortium name="Ensembl"/>
        </authorList>
    </citation>
    <scope>IDENTIFICATION</scope>
</reference>
<keyword evidence="6" id="KW-0829">Tyrosine-protein kinase</keyword>
<protein>
    <submittedName>
        <fullName evidence="14">Src-related kinase lacking C-terminal regulatory tyrosine and N-terminal myristylation sites</fullName>
    </submittedName>
</protein>
<dbReference type="PROSITE" id="PS00107">
    <property type="entry name" value="PROTEIN_KINASE_ATP"/>
    <property type="match status" value="1"/>
</dbReference>
<evidence type="ECO:0000256" key="4">
    <source>
        <dbReference type="ARBA" id="ARBA00022777"/>
    </source>
</evidence>
<keyword evidence="7" id="KW-0675">Receptor</keyword>
<evidence type="ECO:0000256" key="5">
    <source>
        <dbReference type="ARBA" id="ARBA00022840"/>
    </source>
</evidence>
<dbReference type="OMA" id="YHCANDA"/>
<name>A0A3Q4IFG1_NEOBR</name>
<dbReference type="GeneTree" id="ENSGT00940000161518"/>
<keyword evidence="3 10" id="KW-0547">Nucleotide-binding</keyword>
<keyword evidence="5 10" id="KW-0067">ATP-binding</keyword>
<dbReference type="PANTHER" id="PTHR24416:SF631">
    <property type="entry name" value="SERINE_THREONINE_TYROSINE KINASE 1"/>
    <property type="match status" value="1"/>
</dbReference>
<dbReference type="InterPro" id="IPR020635">
    <property type="entry name" value="Tyr_kinase_cat_dom"/>
</dbReference>
<dbReference type="GO" id="GO:0046872">
    <property type="term" value="F:metal ion binding"/>
    <property type="evidence" value="ECO:0007669"/>
    <property type="project" value="UniProtKB-KW"/>
</dbReference>
<dbReference type="SMART" id="SM00219">
    <property type="entry name" value="TyrKc"/>
    <property type="match status" value="1"/>
</dbReference>
<dbReference type="GO" id="GO:0005524">
    <property type="term" value="F:ATP binding"/>
    <property type="evidence" value="ECO:0007669"/>
    <property type="project" value="UniProtKB-UniRule"/>
</dbReference>
<evidence type="ECO:0000256" key="9">
    <source>
        <dbReference type="PIRSR" id="PIRSR000615-1"/>
    </source>
</evidence>
<evidence type="ECO:0000313" key="15">
    <source>
        <dbReference type="Proteomes" id="UP000261580"/>
    </source>
</evidence>
<evidence type="ECO:0000256" key="3">
    <source>
        <dbReference type="ARBA" id="ARBA00022741"/>
    </source>
</evidence>
<dbReference type="FunFam" id="1.10.510.10:FF:000554">
    <property type="entry name" value="Predicted protein"/>
    <property type="match status" value="1"/>
</dbReference>
<dbReference type="Gene3D" id="1.10.510.10">
    <property type="entry name" value="Transferase(Phosphotransferase) domain 1"/>
    <property type="match status" value="1"/>
</dbReference>
<comment type="catalytic activity">
    <reaction evidence="8">
        <text>L-tyrosyl-[protein] + ATP = O-phospho-L-tyrosyl-[protein] + ADP + H(+)</text>
        <dbReference type="Rhea" id="RHEA:10596"/>
        <dbReference type="Rhea" id="RHEA-COMP:10136"/>
        <dbReference type="Rhea" id="RHEA-COMP:20101"/>
        <dbReference type="ChEBI" id="CHEBI:15378"/>
        <dbReference type="ChEBI" id="CHEBI:30616"/>
        <dbReference type="ChEBI" id="CHEBI:46858"/>
        <dbReference type="ChEBI" id="CHEBI:61978"/>
        <dbReference type="ChEBI" id="CHEBI:456216"/>
        <dbReference type="EC" id="2.7.10.1"/>
    </reaction>
</comment>
<evidence type="ECO:0000313" key="14">
    <source>
        <dbReference type="Ensembl" id="ENSNBRP00000030747.1"/>
    </source>
</evidence>
<evidence type="ECO:0000256" key="12">
    <source>
        <dbReference type="PROSITE-ProRule" id="PRU10141"/>
    </source>
</evidence>
<dbReference type="PIRSF" id="PIRSF000615">
    <property type="entry name" value="TyrPK_CSF1-R"/>
    <property type="match status" value="1"/>
</dbReference>
<dbReference type="InterPro" id="IPR008266">
    <property type="entry name" value="Tyr_kinase_AS"/>
</dbReference>
<dbReference type="GO" id="GO:0005886">
    <property type="term" value="C:plasma membrane"/>
    <property type="evidence" value="ECO:0007669"/>
    <property type="project" value="TreeGrafter"/>
</dbReference>
<dbReference type="Pfam" id="PF07714">
    <property type="entry name" value="PK_Tyr_Ser-Thr"/>
    <property type="match status" value="2"/>
</dbReference>
<evidence type="ECO:0000259" key="13">
    <source>
        <dbReference type="PROSITE" id="PS50011"/>
    </source>
</evidence>
<dbReference type="PANTHER" id="PTHR24416">
    <property type="entry name" value="TYROSINE-PROTEIN KINASE RECEPTOR"/>
    <property type="match status" value="1"/>
</dbReference>
<evidence type="ECO:0000256" key="8">
    <source>
        <dbReference type="ARBA" id="ARBA00051243"/>
    </source>
</evidence>
<feature type="binding site" evidence="11">
    <location>
        <position position="135"/>
    </location>
    <ligand>
        <name>Mg(2+)</name>
        <dbReference type="ChEBI" id="CHEBI:18420"/>
    </ligand>
</feature>
<keyword evidence="4" id="KW-0418">Kinase</keyword>
<dbReference type="InterPro" id="IPR001245">
    <property type="entry name" value="Ser-Thr/Tyr_kinase_cat_dom"/>
</dbReference>
<keyword evidence="11" id="KW-0479">Metal-binding</keyword>
<keyword evidence="2" id="KW-0808">Transferase</keyword>
<evidence type="ECO:0000256" key="7">
    <source>
        <dbReference type="ARBA" id="ARBA00023170"/>
    </source>
</evidence>
<evidence type="ECO:0000256" key="6">
    <source>
        <dbReference type="ARBA" id="ARBA00023137"/>
    </source>
</evidence>
<dbReference type="InterPro" id="IPR050122">
    <property type="entry name" value="RTK"/>
</dbReference>
<comment type="subcellular location">
    <subcellularLocation>
        <location evidence="1">Membrane</location>
        <topology evidence="1">Single-pass type I membrane protein</topology>
    </subcellularLocation>
</comment>
<feature type="binding site" evidence="12">
    <location>
        <position position="63"/>
    </location>
    <ligand>
        <name>ATP</name>
        <dbReference type="ChEBI" id="CHEBI:30616"/>
    </ligand>
</feature>
<dbReference type="InterPro" id="IPR017441">
    <property type="entry name" value="Protein_kinase_ATP_BS"/>
</dbReference>
<dbReference type="GO" id="GO:0043235">
    <property type="term" value="C:receptor complex"/>
    <property type="evidence" value="ECO:0007669"/>
    <property type="project" value="TreeGrafter"/>
</dbReference>
<dbReference type="Bgee" id="ENSNBRG00000023377">
    <property type="expression patterns" value="Expressed in brain and 1 other cell type or tissue"/>
</dbReference>
<dbReference type="GO" id="GO:0004714">
    <property type="term" value="F:transmembrane receptor protein tyrosine kinase activity"/>
    <property type="evidence" value="ECO:0007669"/>
    <property type="project" value="UniProtKB-EC"/>
</dbReference>
<dbReference type="SUPFAM" id="SSF56112">
    <property type="entry name" value="Protein kinase-like (PK-like)"/>
    <property type="match status" value="1"/>
</dbReference>
<evidence type="ECO:0000256" key="10">
    <source>
        <dbReference type="PIRSR" id="PIRSR000615-2"/>
    </source>
</evidence>
<dbReference type="STRING" id="32507.ENSNBRP00000030747"/>
<proteinExistence type="predicted"/>
<evidence type="ECO:0000256" key="1">
    <source>
        <dbReference type="ARBA" id="ARBA00004479"/>
    </source>
</evidence>
<accession>A0A3Q4IFG1</accession>
<evidence type="ECO:0000256" key="2">
    <source>
        <dbReference type="ARBA" id="ARBA00022679"/>
    </source>
</evidence>